<evidence type="ECO:0000313" key="1">
    <source>
        <dbReference type="EMBL" id="GAH10550.1"/>
    </source>
</evidence>
<protein>
    <submittedName>
        <fullName evidence="1">Uncharacterized protein</fullName>
    </submittedName>
</protein>
<organism evidence="1">
    <name type="scientific">marine sediment metagenome</name>
    <dbReference type="NCBI Taxonomy" id="412755"/>
    <lineage>
        <taxon>unclassified sequences</taxon>
        <taxon>metagenomes</taxon>
        <taxon>ecological metagenomes</taxon>
    </lineage>
</organism>
<name>X1DQP0_9ZZZZ</name>
<dbReference type="AlphaFoldDB" id="X1DQP0"/>
<reference evidence="1" key="1">
    <citation type="journal article" date="2014" name="Front. Microbiol.">
        <title>High frequency of phylogenetically diverse reductive dehalogenase-homologous genes in deep subseafloor sedimentary metagenomes.</title>
        <authorList>
            <person name="Kawai M."/>
            <person name="Futagami T."/>
            <person name="Toyoda A."/>
            <person name="Takaki Y."/>
            <person name="Nishi S."/>
            <person name="Hori S."/>
            <person name="Arai W."/>
            <person name="Tsubouchi T."/>
            <person name="Morono Y."/>
            <person name="Uchiyama I."/>
            <person name="Ito T."/>
            <person name="Fujiyama A."/>
            <person name="Inagaki F."/>
            <person name="Takami H."/>
        </authorList>
    </citation>
    <scope>NUCLEOTIDE SEQUENCE</scope>
    <source>
        <strain evidence="1">Expedition CK06-06</strain>
    </source>
</reference>
<proteinExistence type="predicted"/>
<gene>
    <name evidence="1" type="ORF">S01H4_57866</name>
</gene>
<dbReference type="EMBL" id="BART01033737">
    <property type="protein sequence ID" value="GAH10550.1"/>
    <property type="molecule type" value="Genomic_DNA"/>
</dbReference>
<accession>X1DQP0</accession>
<comment type="caution">
    <text evidence="1">The sequence shown here is derived from an EMBL/GenBank/DDBJ whole genome shotgun (WGS) entry which is preliminary data.</text>
</comment>
<sequence>MSILEKIEENRKTKITVCKDPLHGSPTEFEEDFNKTYWRLVTQAKKEGIRDEDILEAAVRGS</sequence>